<dbReference type="Proteomes" id="UP000292935">
    <property type="component" value="Unassembled WGS sequence"/>
</dbReference>
<evidence type="ECO:0000256" key="5">
    <source>
        <dbReference type="ARBA" id="ARBA00023295"/>
    </source>
</evidence>
<dbReference type="SUPFAM" id="SSF49785">
    <property type="entry name" value="Galactose-binding domain-like"/>
    <property type="match status" value="1"/>
</dbReference>
<dbReference type="Gene3D" id="3.30.379.10">
    <property type="entry name" value="Chitobiase/beta-hexosaminidase domain 2-like"/>
    <property type="match status" value="1"/>
</dbReference>
<evidence type="ECO:0000256" key="3">
    <source>
        <dbReference type="ARBA" id="ARBA00012663"/>
    </source>
</evidence>
<feature type="domain" description="F5/8 type C" evidence="8">
    <location>
        <begin position="38"/>
        <end position="130"/>
    </location>
</feature>
<name>A0A4Q2JKW4_9MICO</name>
<dbReference type="AlphaFoldDB" id="A0A4Q2JKW4"/>
<proteinExistence type="inferred from homology"/>
<evidence type="ECO:0000256" key="6">
    <source>
        <dbReference type="PIRSR" id="PIRSR625705-1"/>
    </source>
</evidence>
<feature type="signal peptide" evidence="7">
    <location>
        <begin position="1"/>
        <end position="19"/>
    </location>
</feature>
<evidence type="ECO:0000256" key="4">
    <source>
        <dbReference type="ARBA" id="ARBA00022801"/>
    </source>
</evidence>
<dbReference type="SUPFAM" id="SSF55545">
    <property type="entry name" value="beta-N-acetylhexosaminidase-like domain"/>
    <property type="match status" value="1"/>
</dbReference>
<comment type="similarity">
    <text evidence="2">Belongs to the glycosyl hydrolase 20 family.</text>
</comment>
<feature type="active site" description="Proton donor" evidence="6">
    <location>
        <position position="518"/>
    </location>
</feature>
<keyword evidence="5" id="KW-0326">Glycosidase</keyword>
<dbReference type="PROSITE" id="PS50022">
    <property type="entry name" value="FA58C_3"/>
    <property type="match status" value="1"/>
</dbReference>
<gene>
    <name evidence="9" type="ORF">ESP57_07180</name>
</gene>
<evidence type="ECO:0000313" key="10">
    <source>
        <dbReference type="Proteomes" id="UP000292935"/>
    </source>
</evidence>
<dbReference type="Pfam" id="PF00728">
    <property type="entry name" value="Glyco_hydro_20"/>
    <property type="match status" value="2"/>
</dbReference>
<dbReference type="GO" id="GO:0016020">
    <property type="term" value="C:membrane"/>
    <property type="evidence" value="ECO:0007669"/>
    <property type="project" value="TreeGrafter"/>
</dbReference>
<evidence type="ECO:0000256" key="2">
    <source>
        <dbReference type="ARBA" id="ARBA00006285"/>
    </source>
</evidence>
<dbReference type="InterPro" id="IPR025705">
    <property type="entry name" value="Beta_hexosaminidase_sua/sub"/>
</dbReference>
<dbReference type="GO" id="GO:0005975">
    <property type="term" value="P:carbohydrate metabolic process"/>
    <property type="evidence" value="ECO:0007669"/>
    <property type="project" value="InterPro"/>
</dbReference>
<dbReference type="Pfam" id="PF02838">
    <property type="entry name" value="Glyco_hydro_20b"/>
    <property type="match status" value="1"/>
</dbReference>
<dbReference type="InterPro" id="IPR017853">
    <property type="entry name" value="GH"/>
</dbReference>
<dbReference type="Pfam" id="PF00754">
    <property type="entry name" value="F5_F8_type_C"/>
    <property type="match status" value="1"/>
</dbReference>
<dbReference type="InterPro" id="IPR000421">
    <property type="entry name" value="FA58C"/>
</dbReference>
<keyword evidence="4" id="KW-0378">Hydrolase</keyword>
<accession>A0A4Q2JKW4</accession>
<dbReference type="InterPro" id="IPR008979">
    <property type="entry name" value="Galactose-bd-like_sf"/>
</dbReference>
<comment type="catalytic activity">
    <reaction evidence="1">
        <text>Hydrolysis of terminal non-reducing N-acetyl-D-hexosamine residues in N-acetyl-beta-D-hexosaminides.</text>
        <dbReference type="EC" id="3.2.1.52"/>
    </reaction>
</comment>
<dbReference type="InterPro" id="IPR015882">
    <property type="entry name" value="HEX_bac_N"/>
</dbReference>
<sequence length="912" mass="96064">MPTRFRLAAAVTVAAVAFAAVPVAASATEPTSAATPTTGSTALAAMPANLALEAVATASSTELDEARFAPTQVNDGDISTRWSSKYVDASWLQLELAEPADVATIVIDWPNACARSYRIQTSVDGVSWTTEAERSAQVTCPRIDEISIDVDEPVGFVRMQGVTRWSTWGYSVSEFRVYDQPLPEPQPQLPLVPAPVSLERAEGAFVLADDIGIEASGDALDAAEYLAELMRPSTGLALPIAAPGEAGERAIEISVAPGNAPAGHEAEGYTLDVTAAGIELAADTPAGALNGVQTLRQLLPAWVESDQVTDIEWSVPFVAISDYPRFEHRGLMVDTARSFYTVDEVKRLIDSAAPLKLNRLHLHLTDDQGWRIAMDVPAENPSGIDYDALTTISGATAMTYSPTGTLMGTELGHTGFYTKEDYREIVEYAGENGMTVIPEIDLPGHTNAALHAIPQLNSAGSNPKPLPGETTAPHQGTGQVGISTFDADNEHTYTFITEVLRQVAELTPGEYLHIGGDEAHTTSHEDYVEMVDFATATVADLGKTVVGWNEYASTNLPQDAAVVQLWTGNGASTRDAVDTRGAKVILSPANKTYMPQKQDSRQPLGGTWACGGPCTLENAYNWNPATQIPGVAEESILGVEAAFWGEFIRGVDQAQFYTFPRLLATAEAGWTPQDGKVLAEFIDRVGQLGPRMTAQGVNFFPTSTVDWRVDAAPTVAGGGDAAVGSTVDIGWRVIAPDTAAADVAAELVWDDGQRQPVALVGTAVTDIAAMTMNSAYAGTSGRGFETAGAHVGRLEVTVGGGEPVLAGEVSVTVVDAGLDLDTVVTSRCVASKAVLSVRATNGEDVPLAVTFTSPYGTKAFETVAAGKNAFHAFSTRLSESPAGEVSIEATAVIDGVPVSTTSQVPYEARSCG</sequence>
<organism evidence="9 10">
    <name type="scientific">Agromyces fucosus</name>
    <dbReference type="NCBI Taxonomy" id="41985"/>
    <lineage>
        <taxon>Bacteria</taxon>
        <taxon>Bacillati</taxon>
        <taxon>Actinomycetota</taxon>
        <taxon>Actinomycetes</taxon>
        <taxon>Micrococcales</taxon>
        <taxon>Microbacteriaceae</taxon>
        <taxon>Agromyces</taxon>
    </lineage>
</organism>
<keyword evidence="10" id="KW-1185">Reference proteome</keyword>
<dbReference type="PANTHER" id="PTHR22600">
    <property type="entry name" value="BETA-HEXOSAMINIDASE"/>
    <property type="match status" value="1"/>
</dbReference>
<dbReference type="GO" id="GO:0030203">
    <property type="term" value="P:glycosaminoglycan metabolic process"/>
    <property type="evidence" value="ECO:0007669"/>
    <property type="project" value="TreeGrafter"/>
</dbReference>
<protein>
    <recommendedName>
        <fullName evidence="3">beta-N-acetylhexosaminidase</fullName>
        <ecNumber evidence="3">3.2.1.52</ecNumber>
    </recommendedName>
</protein>
<dbReference type="InterPro" id="IPR015883">
    <property type="entry name" value="Glyco_hydro_20_cat"/>
</dbReference>
<comment type="caution">
    <text evidence="9">The sequence shown here is derived from an EMBL/GenBank/DDBJ whole genome shotgun (WGS) entry which is preliminary data.</text>
</comment>
<dbReference type="EC" id="3.2.1.52" evidence="3"/>
<dbReference type="OrthoDB" id="2479530at2"/>
<evidence type="ECO:0000313" key="9">
    <source>
        <dbReference type="EMBL" id="RXZ48765.1"/>
    </source>
</evidence>
<dbReference type="CDD" id="cd06568">
    <property type="entry name" value="GH20_SpHex_like"/>
    <property type="match status" value="1"/>
</dbReference>
<evidence type="ECO:0000259" key="8">
    <source>
        <dbReference type="PROSITE" id="PS50022"/>
    </source>
</evidence>
<dbReference type="PANTHER" id="PTHR22600:SF57">
    <property type="entry name" value="BETA-N-ACETYLHEXOSAMINIDASE"/>
    <property type="match status" value="1"/>
</dbReference>
<dbReference type="Gene3D" id="3.20.20.80">
    <property type="entry name" value="Glycosidases"/>
    <property type="match status" value="1"/>
</dbReference>
<dbReference type="GO" id="GO:0004563">
    <property type="term" value="F:beta-N-acetylhexosaminidase activity"/>
    <property type="evidence" value="ECO:0007669"/>
    <property type="project" value="UniProtKB-EC"/>
</dbReference>
<dbReference type="InterPro" id="IPR029018">
    <property type="entry name" value="Hex-like_dom2"/>
</dbReference>
<dbReference type="Gene3D" id="2.60.120.260">
    <property type="entry name" value="Galactose-binding domain-like"/>
    <property type="match status" value="1"/>
</dbReference>
<feature type="chain" id="PRO_5039530517" description="beta-N-acetylhexosaminidase" evidence="7">
    <location>
        <begin position="20"/>
        <end position="912"/>
    </location>
</feature>
<reference evidence="9 10" key="1">
    <citation type="submission" date="2019-01" db="EMBL/GenBank/DDBJ databases">
        <authorList>
            <person name="Li J."/>
        </authorList>
    </citation>
    <scope>NUCLEOTIDE SEQUENCE [LARGE SCALE GENOMIC DNA]</scope>
    <source>
        <strain evidence="9 10">CCUG 35506</strain>
    </source>
</reference>
<keyword evidence="7" id="KW-0732">Signal</keyword>
<evidence type="ECO:0000256" key="1">
    <source>
        <dbReference type="ARBA" id="ARBA00001231"/>
    </source>
</evidence>
<evidence type="ECO:0000256" key="7">
    <source>
        <dbReference type="SAM" id="SignalP"/>
    </source>
</evidence>
<dbReference type="EMBL" id="SDPO01000002">
    <property type="protein sequence ID" value="RXZ48765.1"/>
    <property type="molecule type" value="Genomic_DNA"/>
</dbReference>
<dbReference type="SUPFAM" id="SSF51445">
    <property type="entry name" value="(Trans)glycosidases"/>
    <property type="match status" value="1"/>
</dbReference>
<dbReference type="PRINTS" id="PR00738">
    <property type="entry name" value="GLHYDRLASE20"/>
</dbReference>
<dbReference type="RefSeq" id="WP_129231075.1">
    <property type="nucleotide sequence ID" value="NZ_SDPO01000002.1"/>
</dbReference>